<comment type="caution">
    <text evidence="1">The sequence shown here is derived from an EMBL/GenBank/DDBJ whole genome shotgun (WGS) entry which is preliminary data.</text>
</comment>
<protein>
    <submittedName>
        <fullName evidence="2">Hypothetical_protein</fullName>
    </submittedName>
</protein>
<reference evidence="2 4" key="2">
    <citation type="submission" date="2024-07" db="EMBL/GenBank/DDBJ databases">
        <authorList>
            <person name="Akdeniz Z."/>
        </authorList>
    </citation>
    <scope>NUCLEOTIDE SEQUENCE [LARGE SCALE GENOMIC DNA]</scope>
</reference>
<dbReference type="Proteomes" id="UP001642409">
    <property type="component" value="Unassembled WGS sequence"/>
</dbReference>
<reference evidence="1" key="1">
    <citation type="submission" date="2023-06" db="EMBL/GenBank/DDBJ databases">
        <authorList>
            <person name="Kurt Z."/>
        </authorList>
    </citation>
    <scope>NUCLEOTIDE SEQUENCE</scope>
</reference>
<dbReference type="EMBL" id="CAXDID020000700">
    <property type="protein sequence ID" value="CAL6111066.1"/>
    <property type="molecule type" value="Genomic_DNA"/>
</dbReference>
<name>A0AA86T999_9EUKA</name>
<keyword evidence="4" id="KW-1185">Reference proteome</keyword>
<organism evidence="1">
    <name type="scientific">Hexamita inflata</name>
    <dbReference type="NCBI Taxonomy" id="28002"/>
    <lineage>
        <taxon>Eukaryota</taxon>
        <taxon>Metamonada</taxon>
        <taxon>Diplomonadida</taxon>
        <taxon>Hexamitidae</taxon>
        <taxon>Hexamitinae</taxon>
        <taxon>Hexamita</taxon>
    </lineage>
</organism>
<dbReference type="AlphaFoldDB" id="A0AA86T999"/>
<proteinExistence type="predicted"/>
<evidence type="ECO:0000313" key="3">
    <source>
        <dbReference type="EMBL" id="CAL6111066.1"/>
    </source>
</evidence>
<evidence type="ECO:0000313" key="4">
    <source>
        <dbReference type="Proteomes" id="UP001642409"/>
    </source>
</evidence>
<sequence length="110" mass="12752">MIGVHPQVIFDLAAHYIKETNNLVLLGRQQHENIEISSVQTSVSATNYQFKVCFKQTNEQGKICVFSMKDKQYLIQFYNDQVLMKHTLIANENERNALKFTLEQAMIEAK</sequence>
<evidence type="ECO:0000313" key="2">
    <source>
        <dbReference type="EMBL" id="CAL6045447.1"/>
    </source>
</evidence>
<accession>A0AA86T999</accession>
<dbReference type="EMBL" id="CAXDID020000163">
    <property type="protein sequence ID" value="CAL6045447.1"/>
    <property type="molecule type" value="Genomic_DNA"/>
</dbReference>
<gene>
    <name evidence="2" type="ORF">HINF_LOCUS41044</name>
    <name evidence="1" type="ORF">HINF_LOCUS494</name>
    <name evidence="3" type="ORF">HINF_LOCUS76219</name>
</gene>
<evidence type="ECO:0000313" key="1">
    <source>
        <dbReference type="EMBL" id="CAI9912849.1"/>
    </source>
</evidence>
<dbReference type="EMBL" id="CATOUU010000005">
    <property type="protein sequence ID" value="CAI9912849.1"/>
    <property type="molecule type" value="Genomic_DNA"/>
</dbReference>